<dbReference type="Gene3D" id="3.10.129.10">
    <property type="entry name" value="Hotdog Thioesterase"/>
    <property type="match status" value="1"/>
</dbReference>
<dbReference type="RefSeq" id="WP_246114460.1">
    <property type="nucleotide sequence ID" value="NZ_SJPW01000003.1"/>
</dbReference>
<name>A0A5C6F692_9BACT</name>
<dbReference type="AlphaFoldDB" id="A0A5C6F692"/>
<keyword evidence="3" id="KW-1185">Reference proteome</keyword>
<keyword evidence="1 2" id="KW-0456">Lyase</keyword>
<sequence>MMKYRQLDRITSLTPGKVLIAERTLRAEEQYLEDHFPRFPVMPGVMMLEALHQAAIWLIRVGDGFQTPLVLLREVRGVKFGDFLAPGETLKITAEVLKVDGNRTTIKANAMKGDRVTVTARLVLETCRSDDPARLGTDEDVRKQAETQFRELFGDVTLSV</sequence>
<accession>A0A5C6F692</accession>
<proteinExistence type="predicted"/>
<dbReference type="CDD" id="cd01288">
    <property type="entry name" value="FabZ"/>
    <property type="match status" value="1"/>
</dbReference>
<evidence type="ECO:0000256" key="1">
    <source>
        <dbReference type="ARBA" id="ARBA00023239"/>
    </source>
</evidence>
<dbReference type="InterPro" id="IPR029069">
    <property type="entry name" value="HotDog_dom_sf"/>
</dbReference>
<dbReference type="EMBL" id="SJPW01000003">
    <property type="protein sequence ID" value="TWU56765.1"/>
    <property type="molecule type" value="Genomic_DNA"/>
</dbReference>
<dbReference type="PANTHER" id="PTHR30272">
    <property type="entry name" value="3-HYDROXYACYL-[ACYL-CARRIER-PROTEIN] DEHYDRATASE"/>
    <property type="match status" value="1"/>
</dbReference>
<organism evidence="2 3">
    <name type="scientific">Rubripirellula tenax</name>
    <dbReference type="NCBI Taxonomy" id="2528015"/>
    <lineage>
        <taxon>Bacteria</taxon>
        <taxon>Pseudomonadati</taxon>
        <taxon>Planctomycetota</taxon>
        <taxon>Planctomycetia</taxon>
        <taxon>Pirellulales</taxon>
        <taxon>Pirellulaceae</taxon>
        <taxon>Rubripirellula</taxon>
    </lineage>
</organism>
<dbReference type="Pfam" id="PF07977">
    <property type="entry name" value="FabA"/>
    <property type="match status" value="1"/>
</dbReference>
<evidence type="ECO:0000313" key="2">
    <source>
        <dbReference type="EMBL" id="TWU56765.1"/>
    </source>
</evidence>
<dbReference type="Proteomes" id="UP000318288">
    <property type="component" value="Unassembled WGS sequence"/>
</dbReference>
<dbReference type="GO" id="GO:0019171">
    <property type="term" value="F:(3R)-hydroxyacyl-[acyl-carrier-protein] dehydratase activity"/>
    <property type="evidence" value="ECO:0007669"/>
    <property type="project" value="UniProtKB-EC"/>
</dbReference>
<comment type="caution">
    <text evidence="2">The sequence shown here is derived from an EMBL/GenBank/DDBJ whole genome shotgun (WGS) entry which is preliminary data.</text>
</comment>
<gene>
    <name evidence="2" type="primary">fabZ_3</name>
    <name evidence="2" type="ORF">Poly51_26820</name>
</gene>
<reference evidence="2 3" key="1">
    <citation type="submission" date="2019-02" db="EMBL/GenBank/DDBJ databases">
        <title>Deep-cultivation of Planctomycetes and their phenomic and genomic characterization uncovers novel biology.</title>
        <authorList>
            <person name="Wiegand S."/>
            <person name="Jogler M."/>
            <person name="Boedeker C."/>
            <person name="Pinto D."/>
            <person name="Vollmers J."/>
            <person name="Rivas-Marin E."/>
            <person name="Kohn T."/>
            <person name="Peeters S.H."/>
            <person name="Heuer A."/>
            <person name="Rast P."/>
            <person name="Oberbeckmann S."/>
            <person name="Bunk B."/>
            <person name="Jeske O."/>
            <person name="Meyerdierks A."/>
            <person name="Storesund J.E."/>
            <person name="Kallscheuer N."/>
            <person name="Luecker S."/>
            <person name="Lage O.M."/>
            <person name="Pohl T."/>
            <person name="Merkel B.J."/>
            <person name="Hornburger P."/>
            <person name="Mueller R.-W."/>
            <person name="Bruemmer F."/>
            <person name="Labrenz M."/>
            <person name="Spormann A.M."/>
            <person name="Op Den Camp H."/>
            <person name="Overmann J."/>
            <person name="Amann R."/>
            <person name="Jetten M.S.M."/>
            <person name="Mascher T."/>
            <person name="Medema M.H."/>
            <person name="Devos D.P."/>
            <person name="Kaster A.-K."/>
            <person name="Ovreas L."/>
            <person name="Rohde M."/>
            <person name="Galperin M.Y."/>
            <person name="Jogler C."/>
        </authorList>
    </citation>
    <scope>NUCLEOTIDE SEQUENCE [LARGE SCALE GENOMIC DNA]</scope>
    <source>
        <strain evidence="2 3">Poly51</strain>
    </source>
</reference>
<dbReference type="PANTHER" id="PTHR30272:SF1">
    <property type="entry name" value="3-HYDROXYACYL-[ACYL-CARRIER-PROTEIN] DEHYDRATASE"/>
    <property type="match status" value="1"/>
</dbReference>
<dbReference type="EC" id="4.2.1.59" evidence="2"/>
<evidence type="ECO:0000313" key="3">
    <source>
        <dbReference type="Proteomes" id="UP000318288"/>
    </source>
</evidence>
<dbReference type="InterPro" id="IPR013114">
    <property type="entry name" value="FabA_FabZ"/>
</dbReference>
<protein>
    <submittedName>
        <fullName evidence="2">3-hydroxyacyl-[acyl-carrier-protein] dehydratase FabZ</fullName>
        <ecNumber evidence="2">4.2.1.59</ecNumber>
    </submittedName>
</protein>
<dbReference type="SUPFAM" id="SSF54637">
    <property type="entry name" value="Thioesterase/thiol ester dehydrase-isomerase"/>
    <property type="match status" value="1"/>
</dbReference>